<evidence type="ECO:0000313" key="1">
    <source>
        <dbReference type="EMBL" id="EFA10194.1"/>
    </source>
</evidence>
<reference evidence="1 2" key="1">
    <citation type="journal article" date="2008" name="Nature">
        <title>The genome of the model beetle and pest Tribolium castaneum.</title>
        <authorList>
            <consortium name="Tribolium Genome Sequencing Consortium"/>
            <person name="Richards S."/>
            <person name="Gibbs R.A."/>
            <person name="Weinstock G.M."/>
            <person name="Brown S.J."/>
            <person name="Denell R."/>
            <person name="Beeman R.W."/>
            <person name="Gibbs R."/>
            <person name="Beeman R.W."/>
            <person name="Brown S.J."/>
            <person name="Bucher G."/>
            <person name="Friedrich M."/>
            <person name="Grimmelikhuijzen C.J."/>
            <person name="Klingler M."/>
            <person name="Lorenzen M."/>
            <person name="Richards S."/>
            <person name="Roth S."/>
            <person name="Schroder R."/>
            <person name="Tautz D."/>
            <person name="Zdobnov E.M."/>
            <person name="Muzny D."/>
            <person name="Gibbs R.A."/>
            <person name="Weinstock G.M."/>
            <person name="Attaway T."/>
            <person name="Bell S."/>
            <person name="Buhay C.J."/>
            <person name="Chandrabose M.N."/>
            <person name="Chavez D."/>
            <person name="Clerk-Blankenburg K.P."/>
            <person name="Cree A."/>
            <person name="Dao M."/>
            <person name="Davis C."/>
            <person name="Chacko J."/>
            <person name="Dinh H."/>
            <person name="Dugan-Rocha S."/>
            <person name="Fowler G."/>
            <person name="Garner T.T."/>
            <person name="Garnes J."/>
            <person name="Gnirke A."/>
            <person name="Hawes A."/>
            <person name="Hernandez J."/>
            <person name="Hines S."/>
            <person name="Holder M."/>
            <person name="Hume J."/>
            <person name="Jhangiani S.N."/>
            <person name="Joshi V."/>
            <person name="Khan Z.M."/>
            <person name="Jackson L."/>
            <person name="Kovar C."/>
            <person name="Kowis A."/>
            <person name="Lee S."/>
            <person name="Lewis L.R."/>
            <person name="Margolis J."/>
            <person name="Morgan M."/>
            <person name="Nazareth L.V."/>
            <person name="Nguyen N."/>
            <person name="Okwuonu G."/>
            <person name="Parker D."/>
            <person name="Richards S."/>
            <person name="Ruiz S.J."/>
            <person name="Santibanez J."/>
            <person name="Savard J."/>
            <person name="Scherer S.E."/>
            <person name="Schneider B."/>
            <person name="Sodergren E."/>
            <person name="Tautz D."/>
            <person name="Vattahil S."/>
            <person name="Villasana D."/>
            <person name="White C.S."/>
            <person name="Wright R."/>
            <person name="Park Y."/>
            <person name="Beeman R.W."/>
            <person name="Lord J."/>
            <person name="Oppert B."/>
            <person name="Lorenzen M."/>
            <person name="Brown S."/>
            <person name="Wang L."/>
            <person name="Savard J."/>
            <person name="Tautz D."/>
            <person name="Richards S."/>
            <person name="Weinstock G."/>
            <person name="Gibbs R.A."/>
            <person name="Liu Y."/>
            <person name="Worley K."/>
            <person name="Weinstock G."/>
            <person name="Elsik C.G."/>
            <person name="Reese J.T."/>
            <person name="Elhaik E."/>
            <person name="Landan G."/>
            <person name="Graur D."/>
            <person name="Arensburger P."/>
            <person name="Atkinson P."/>
            <person name="Beeman R.W."/>
            <person name="Beidler J."/>
            <person name="Brown S.J."/>
            <person name="Demuth J.P."/>
            <person name="Drury D.W."/>
            <person name="Du Y.Z."/>
            <person name="Fujiwara H."/>
            <person name="Lorenzen M."/>
            <person name="Maselli V."/>
            <person name="Osanai M."/>
            <person name="Park Y."/>
            <person name="Robertson H.M."/>
            <person name="Tu Z."/>
            <person name="Wang J.J."/>
            <person name="Wang S."/>
            <person name="Richards S."/>
            <person name="Song H."/>
            <person name="Zhang L."/>
            <person name="Sodergren E."/>
            <person name="Werner D."/>
            <person name="Stanke M."/>
            <person name="Morgenstern B."/>
            <person name="Solovyev V."/>
            <person name="Kosarev P."/>
            <person name="Brown G."/>
            <person name="Chen H.C."/>
            <person name="Ermolaeva O."/>
            <person name="Hlavina W."/>
            <person name="Kapustin Y."/>
            <person name="Kiryutin B."/>
            <person name="Kitts P."/>
            <person name="Maglott D."/>
            <person name="Pruitt K."/>
            <person name="Sapojnikov V."/>
            <person name="Souvorov A."/>
            <person name="Mackey A.J."/>
            <person name="Waterhouse R.M."/>
            <person name="Wyder S."/>
            <person name="Zdobnov E.M."/>
            <person name="Zdobnov E.M."/>
            <person name="Wyder S."/>
            <person name="Kriventseva E.V."/>
            <person name="Kadowaki T."/>
            <person name="Bork P."/>
            <person name="Aranda M."/>
            <person name="Bao R."/>
            <person name="Beermann A."/>
            <person name="Berns N."/>
            <person name="Bolognesi R."/>
            <person name="Bonneton F."/>
            <person name="Bopp D."/>
            <person name="Brown S.J."/>
            <person name="Bucher G."/>
            <person name="Butts T."/>
            <person name="Chaumot A."/>
            <person name="Denell R.E."/>
            <person name="Ferrier D.E."/>
            <person name="Friedrich M."/>
            <person name="Gordon C.M."/>
            <person name="Jindra M."/>
            <person name="Klingler M."/>
            <person name="Lan Q."/>
            <person name="Lattorff H.M."/>
            <person name="Laudet V."/>
            <person name="von Levetsow C."/>
            <person name="Liu Z."/>
            <person name="Lutz R."/>
            <person name="Lynch J.A."/>
            <person name="da Fonseca R.N."/>
            <person name="Posnien N."/>
            <person name="Reuter R."/>
            <person name="Roth S."/>
            <person name="Savard J."/>
            <person name="Schinko J.B."/>
            <person name="Schmitt C."/>
            <person name="Schoppmeier M."/>
            <person name="Schroder R."/>
            <person name="Shippy T.D."/>
            <person name="Simonnet F."/>
            <person name="Marques-Souza H."/>
            <person name="Tautz D."/>
            <person name="Tomoyasu Y."/>
            <person name="Trauner J."/>
            <person name="Van der Zee M."/>
            <person name="Vervoort M."/>
            <person name="Wittkopp N."/>
            <person name="Wimmer E.A."/>
            <person name="Yang X."/>
            <person name="Jones A.K."/>
            <person name="Sattelle D.B."/>
            <person name="Ebert P.R."/>
            <person name="Nelson D."/>
            <person name="Scott J.G."/>
            <person name="Beeman R.W."/>
            <person name="Muthukrishnan S."/>
            <person name="Kramer K.J."/>
            <person name="Arakane Y."/>
            <person name="Beeman R.W."/>
            <person name="Zhu Q."/>
            <person name="Hogenkamp D."/>
            <person name="Dixit R."/>
            <person name="Oppert B."/>
            <person name="Jiang H."/>
            <person name="Zou Z."/>
            <person name="Marshall J."/>
            <person name="Elpidina E."/>
            <person name="Vinokurov K."/>
            <person name="Oppert C."/>
            <person name="Zou Z."/>
            <person name="Evans J."/>
            <person name="Lu Z."/>
            <person name="Zhao P."/>
            <person name="Sumathipala N."/>
            <person name="Altincicek B."/>
            <person name="Vilcinskas A."/>
            <person name="Williams M."/>
            <person name="Hultmark D."/>
            <person name="Hetru C."/>
            <person name="Jiang H."/>
            <person name="Grimmelikhuijzen C.J."/>
            <person name="Hauser F."/>
            <person name="Cazzamali G."/>
            <person name="Williamson M."/>
            <person name="Park Y."/>
            <person name="Li B."/>
            <person name="Tanaka Y."/>
            <person name="Predel R."/>
            <person name="Neupert S."/>
            <person name="Schachtner J."/>
            <person name="Verleyen P."/>
            <person name="Raible F."/>
            <person name="Bork P."/>
            <person name="Friedrich M."/>
            <person name="Walden K.K."/>
            <person name="Robertson H.M."/>
            <person name="Angeli S."/>
            <person name="Foret S."/>
            <person name="Bucher G."/>
            <person name="Schuetz S."/>
            <person name="Maleszka R."/>
            <person name="Wimmer E.A."/>
            <person name="Beeman R.W."/>
            <person name="Lorenzen M."/>
            <person name="Tomoyasu Y."/>
            <person name="Miller S.C."/>
            <person name="Grossmann D."/>
            <person name="Bucher G."/>
        </authorList>
    </citation>
    <scope>NUCLEOTIDE SEQUENCE [LARGE SCALE GENOMIC DNA]</scope>
    <source>
        <strain evidence="1 2">Georgia GA2</strain>
    </source>
</reference>
<gene>
    <name evidence="1" type="primary">GLEAN_12386</name>
    <name evidence="1" type="ORF">TcasGA2_TC012386</name>
</gene>
<protein>
    <submittedName>
        <fullName evidence="1">Uncharacterized protein</fullName>
    </submittedName>
</protein>
<dbReference type="Proteomes" id="UP000007266">
    <property type="component" value="Linkage group 9"/>
</dbReference>
<dbReference type="HOGENOM" id="CLU_2641353_0_0_1"/>
<name>D6X1Z9_TRICA</name>
<dbReference type="EMBL" id="KQ971371">
    <property type="protein sequence ID" value="EFA10194.1"/>
    <property type="molecule type" value="Genomic_DNA"/>
</dbReference>
<keyword evidence="2" id="KW-1185">Reference proteome</keyword>
<dbReference type="AlphaFoldDB" id="D6X1Z9"/>
<organism evidence="1 2">
    <name type="scientific">Tribolium castaneum</name>
    <name type="common">Red flour beetle</name>
    <dbReference type="NCBI Taxonomy" id="7070"/>
    <lineage>
        <taxon>Eukaryota</taxon>
        <taxon>Metazoa</taxon>
        <taxon>Ecdysozoa</taxon>
        <taxon>Arthropoda</taxon>
        <taxon>Hexapoda</taxon>
        <taxon>Insecta</taxon>
        <taxon>Pterygota</taxon>
        <taxon>Neoptera</taxon>
        <taxon>Endopterygota</taxon>
        <taxon>Coleoptera</taxon>
        <taxon>Polyphaga</taxon>
        <taxon>Cucujiformia</taxon>
        <taxon>Tenebrionidae</taxon>
        <taxon>Tenebrionidae incertae sedis</taxon>
        <taxon>Tribolium</taxon>
    </lineage>
</organism>
<proteinExistence type="predicted"/>
<reference evidence="1 2" key="2">
    <citation type="journal article" date="2010" name="Nucleic Acids Res.">
        <title>BeetleBase in 2010: revisions to provide comprehensive genomic information for Tribolium castaneum.</title>
        <authorList>
            <person name="Kim H.S."/>
            <person name="Murphy T."/>
            <person name="Xia J."/>
            <person name="Caragea D."/>
            <person name="Park Y."/>
            <person name="Beeman R.W."/>
            <person name="Lorenzen M.D."/>
            <person name="Butcher S."/>
            <person name="Manak J.R."/>
            <person name="Brown S.J."/>
        </authorList>
    </citation>
    <scope>GENOME REANNOTATION</scope>
    <source>
        <strain evidence="1 2">Georgia GA2</strain>
    </source>
</reference>
<evidence type="ECO:0000313" key="2">
    <source>
        <dbReference type="Proteomes" id="UP000007266"/>
    </source>
</evidence>
<accession>D6X1Z9</accession>
<sequence length="77" mass="9022">MGAIPEITQQIYQRRYFGRNGIVSLFAKCANFWPINTRWPTAKIPPKSYAGDFTQEIANYKVKRSIIEYKVRPEHCN</sequence>
<dbReference type="InParanoid" id="D6X1Z9"/>